<feature type="region of interest" description="Disordered" evidence="1">
    <location>
        <begin position="1"/>
        <end position="43"/>
    </location>
</feature>
<proteinExistence type="predicted"/>
<feature type="compositionally biased region" description="Polar residues" evidence="1">
    <location>
        <begin position="23"/>
        <end position="35"/>
    </location>
</feature>
<keyword evidence="3" id="KW-1185">Reference proteome</keyword>
<accession>A0AAV4QBD0</accession>
<protein>
    <submittedName>
        <fullName evidence="2">Uncharacterized protein</fullName>
    </submittedName>
</protein>
<evidence type="ECO:0000256" key="1">
    <source>
        <dbReference type="SAM" id="MobiDB-lite"/>
    </source>
</evidence>
<comment type="caution">
    <text evidence="2">The sequence shown here is derived from an EMBL/GenBank/DDBJ whole genome shotgun (WGS) entry which is preliminary data.</text>
</comment>
<organism evidence="2 3">
    <name type="scientific">Caerostris extrusa</name>
    <name type="common">Bark spider</name>
    <name type="synonym">Caerostris bankana</name>
    <dbReference type="NCBI Taxonomy" id="172846"/>
    <lineage>
        <taxon>Eukaryota</taxon>
        <taxon>Metazoa</taxon>
        <taxon>Ecdysozoa</taxon>
        <taxon>Arthropoda</taxon>
        <taxon>Chelicerata</taxon>
        <taxon>Arachnida</taxon>
        <taxon>Araneae</taxon>
        <taxon>Araneomorphae</taxon>
        <taxon>Entelegynae</taxon>
        <taxon>Araneoidea</taxon>
        <taxon>Araneidae</taxon>
        <taxon>Caerostris</taxon>
    </lineage>
</organism>
<dbReference type="AlphaFoldDB" id="A0AAV4QBD0"/>
<evidence type="ECO:0000313" key="2">
    <source>
        <dbReference type="EMBL" id="GIY05999.1"/>
    </source>
</evidence>
<gene>
    <name evidence="2" type="ORF">CEXT_460441</name>
</gene>
<name>A0AAV4QBD0_CAEEX</name>
<dbReference type="EMBL" id="BPLR01005913">
    <property type="protein sequence ID" value="GIY05999.1"/>
    <property type="molecule type" value="Genomic_DNA"/>
</dbReference>
<sequence>MKNSAKKIWHPSQTRRKQKNRMEGQSGSVSNNSSLKIGRSGQKWKNEIPFSTLRREKKIREAFGITETELQTQRYT</sequence>
<evidence type="ECO:0000313" key="3">
    <source>
        <dbReference type="Proteomes" id="UP001054945"/>
    </source>
</evidence>
<reference evidence="2 3" key="1">
    <citation type="submission" date="2021-06" db="EMBL/GenBank/DDBJ databases">
        <title>Caerostris extrusa draft genome.</title>
        <authorList>
            <person name="Kono N."/>
            <person name="Arakawa K."/>
        </authorList>
    </citation>
    <scope>NUCLEOTIDE SEQUENCE [LARGE SCALE GENOMIC DNA]</scope>
</reference>
<dbReference type="Proteomes" id="UP001054945">
    <property type="component" value="Unassembled WGS sequence"/>
</dbReference>
<feature type="compositionally biased region" description="Basic residues" evidence="1">
    <location>
        <begin position="1"/>
        <end position="19"/>
    </location>
</feature>